<dbReference type="PANTHER" id="PTHR45748">
    <property type="entry name" value="1-PHOSPHATIDYLINOSITOL 3-PHOSPHATE 5-KINASE-RELATED"/>
    <property type="match status" value="1"/>
</dbReference>
<evidence type="ECO:0000256" key="3">
    <source>
        <dbReference type="ARBA" id="ARBA00022833"/>
    </source>
</evidence>
<keyword evidence="3" id="KW-0862">Zinc</keyword>
<dbReference type="GO" id="GO:0000329">
    <property type="term" value="C:fungal-type vacuole membrane"/>
    <property type="evidence" value="ECO:0007669"/>
    <property type="project" value="TreeGrafter"/>
</dbReference>
<name>A0A9P8FTY2_AURME</name>
<dbReference type="InterPro" id="IPR000306">
    <property type="entry name" value="Znf_FYVE"/>
</dbReference>
<dbReference type="Gene3D" id="3.30.40.10">
    <property type="entry name" value="Zinc/RING finger domain, C3HC4 (zinc finger)"/>
    <property type="match status" value="1"/>
</dbReference>
<feature type="region of interest" description="Disordered" evidence="5">
    <location>
        <begin position="458"/>
        <end position="483"/>
    </location>
</feature>
<feature type="compositionally biased region" description="Polar residues" evidence="5">
    <location>
        <begin position="263"/>
        <end position="277"/>
    </location>
</feature>
<keyword evidence="2 4" id="KW-0863">Zinc-finger</keyword>
<feature type="compositionally biased region" description="Polar residues" evidence="5">
    <location>
        <begin position="147"/>
        <end position="156"/>
    </location>
</feature>
<keyword evidence="8" id="KW-1185">Reference proteome</keyword>
<accession>A0A9P8FTY2</accession>
<feature type="compositionally biased region" description="Basic and acidic residues" evidence="5">
    <location>
        <begin position="26"/>
        <end position="39"/>
    </location>
</feature>
<dbReference type="GO" id="GO:0008270">
    <property type="term" value="F:zinc ion binding"/>
    <property type="evidence" value="ECO:0007669"/>
    <property type="project" value="UniProtKB-KW"/>
</dbReference>
<dbReference type="GO" id="GO:0046854">
    <property type="term" value="P:phosphatidylinositol phosphate biosynthetic process"/>
    <property type="evidence" value="ECO:0007669"/>
    <property type="project" value="TreeGrafter"/>
</dbReference>
<evidence type="ECO:0000313" key="7">
    <source>
        <dbReference type="EMBL" id="KAG9983748.1"/>
    </source>
</evidence>
<evidence type="ECO:0000256" key="1">
    <source>
        <dbReference type="ARBA" id="ARBA00022723"/>
    </source>
</evidence>
<reference evidence="7" key="2">
    <citation type="submission" date="2021-08" db="EMBL/GenBank/DDBJ databases">
        <authorList>
            <person name="Gostincar C."/>
            <person name="Sun X."/>
            <person name="Song Z."/>
            <person name="Gunde-Cimerman N."/>
        </authorList>
    </citation>
    <scope>NUCLEOTIDE SEQUENCE</scope>
    <source>
        <strain evidence="7">EXF-9298</strain>
    </source>
</reference>
<dbReference type="InterPro" id="IPR011011">
    <property type="entry name" value="Znf_FYVE_PHD"/>
</dbReference>
<evidence type="ECO:0000256" key="5">
    <source>
        <dbReference type="SAM" id="MobiDB-lite"/>
    </source>
</evidence>
<evidence type="ECO:0000256" key="4">
    <source>
        <dbReference type="PROSITE-ProRule" id="PRU00091"/>
    </source>
</evidence>
<feature type="compositionally biased region" description="Basic and acidic residues" evidence="5">
    <location>
        <begin position="355"/>
        <end position="368"/>
    </location>
</feature>
<evidence type="ECO:0000313" key="8">
    <source>
        <dbReference type="Proteomes" id="UP000729357"/>
    </source>
</evidence>
<comment type="caution">
    <text evidence="7">The sequence shown here is derived from an EMBL/GenBank/DDBJ whole genome shotgun (WGS) entry which is preliminary data.</text>
</comment>
<dbReference type="PANTHER" id="PTHR45748:SF7">
    <property type="entry name" value="1-PHOSPHATIDYLINOSITOL 3-PHOSPHATE 5-KINASE-RELATED"/>
    <property type="match status" value="1"/>
</dbReference>
<dbReference type="InterPro" id="IPR017455">
    <property type="entry name" value="Znf_FYVE-rel"/>
</dbReference>
<feature type="compositionally biased region" description="Polar residues" evidence="5">
    <location>
        <begin position="82"/>
        <end position="131"/>
    </location>
</feature>
<organism evidence="7 8">
    <name type="scientific">Aureobasidium melanogenum</name>
    <name type="common">Aureobasidium pullulans var. melanogenum</name>
    <dbReference type="NCBI Taxonomy" id="46634"/>
    <lineage>
        <taxon>Eukaryota</taxon>
        <taxon>Fungi</taxon>
        <taxon>Dikarya</taxon>
        <taxon>Ascomycota</taxon>
        <taxon>Pezizomycotina</taxon>
        <taxon>Dothideomycetes</taxon>
        <taxon>Dothideomycetidae</taxon>
        <taxon>Dothideales</taxon>
        <taxon>Saccotheciaceae</taxon>
        <taxon>Aureobasidium</taxon>
    </lineage>
</organism>
<feature type="compositionally biased region" description="Polar residues" evidence="5">
    <location>
        <begin position="193"/>
        <end position="210"/>
    </location>
</feature>
<dbReference type="GO" id="GO:0010008">
    <property type="term" value="C:endosome membrane"/>
    <property type="evidence" value="ECO:0007669"/>
    <property type="project" value="TreeGrafter"/>
</dbReference>
<dbReference type="EMBL" id="JAHFXS010000566">
    <property type="protein sequence ID" value="KAG9983748.1"/>
    <property type="molecule type" value="Genomic_DNA"/>
</dbReference>
<feature type="compositionally biased region" description="Polar residues" evidence="5">
    <location>
        <begin position="218"/>
        <end position="237"/>
    </location>
</feature>
<dbReference type="GO" id="GO:0000285">
    <property type="term" value="F:1-phosphatidylinositol-3-phosphate 5-kinase activity"/>
    <property type="evidence" value="ECO:0007669"/>
    <property type="project" value="TreeGrafter"/>
</dbReference>
<evidence type="ECO:0000259" key="6">
    <source>
        <dbReference type="PROSITE" id="PS50178"/>
    </source>
</evidence>
<proteinExistence type="predicted"/>
<feature type="compositionally biased region" description="Polar residues" evidence="5">
    <location>
        <begin position="40"/>
        <end position="52"/>
    </location>
</feature>
<gene>
    <name evidence="7" type="ORF">KCU98_g5885</name>
</gene>
<dbReference type="SUPFAM" id="SSF57903">
    <property type="entry name" value="FYVE/PHD zinc finger"/>
    <property type="match status" value="1"/>
</dbReference>
<feature type="compositionally biased region" description="Low complexity" evidence="5">
    <location>
        <begin position="173"/>
        <end position="186"/>
    </location>
</feature>
<reference evidence="7" key="1">
    <citation type="journal article" date="2021" name="J Fungi (Basel)">
        <title>Virulence traits and population genomics of the black yeast Aureobasidium melanogenum.</title>
        <authorList>
            <person name="Cernosa A."/>
            <person name="Sun X."/>
            <person name="Gostincar C."/>
            <person name="Fang C."/>
            <person name="Gunde-Cimerman N."/>
            <person name="Song Z."/>
        </authorList>
    </citation>
    <scope>NUCLEOTIDE SEQUENCE</scope>
    <source>
        <strain evidence="7">EXF-9298</strain>
    </source>
</reference>
<dbReference type="Pfam" id="PF01363">
    <property type="entry name" value="FYVE"/>
    <property type="match status" value="1"/>
</dbReference>
<protein>
    <recommendedName>
        <fullName evidence="6">FYVE-type domain-containing protein</fullName>
    </recommendedName>
</protein>
<feature type="domain" description="FYVE-type" evidence="6">
    <location>
        <begin position="388"/>
        <end position="447"/>
    </location>
</feature>
<dbReference type="AlphaFoldDB" id="A0A9P8FTY2"/>
<dbReference type="FunFam" id="3.30.40.10:FF:000283">
    <property type="entry name" value="1-phosphatidylinositol-3-phosphate 5-kinase (Fab1)"/>
    <property type="match status" value="1"/>
</dbReference>
<feature type="region of interest" description="Disordered" evidence="5">
    <location>
        <begin position="340"/>
        <end position="370"/>
    </location>
</feature>
<dbReference type="InterPro" id="IPR013083">
    <property type="entry name" value="Znf_RING/FYVE/PHD"/>
</dbReference>
<feature type="compositionally biased region" description="Polar residues" evidence="5">
    <location>
        <begin position="1"/>
        <end position="25"/>
    </location>
</feature>
<feature type="region of interest" description="Disordered" evidence="5">
    <location>
        <begin position="1"/>
        <end position="308"/>
    </location>
</feature>
<feature type="compositionally biased region" description="Basic and acidic residues" evidence="5">
    <location>
        <begin position="473"/>
        <end position="482"/>
    </location>
</feature>
<feature type="non-terminal residue" evidence="7">
    <location>
        <position position="534"/>
    </location>
</feature>
<evidence type="ECO:0000256" key="2">
    <source>
        <dbReference type="ARBA" id="ARBA00022771"/>
    </source>
</evidence>
<dbReference type="Proteomes" id="UP000729357">
    <property type="component" value="Unassembled WGS sequence"/>
</dbReference>
<dbReference type="PROSITE" id="PS50178">
    <property type="entry name" value="ZF_FYVE"/>
    <property type="match status" value="1"/>
</dbReference>
<keyword evidence="1" id="KW-0479">Metal-binding</keyword>
<sequence length="534" mass="58295">MPTTGRMDSTPASRRASLSSINSPNVDKEALQKELDHIHTTASRSDTLTSFSDFERSRNSSPRVPGPKDLVSGRISGLYSRLRQSVGASSPASDTSARPASRGSYTVTDASSLRSFSKPESPTLLRSNHVSRPSDASAVVAEIDFAPTSSVPSSAVHSRPGSRDLSRSAVHTAASSPSARRVSPPRQGRHAESNQNQSVVAESKRLSQNLDGRDGRRSSQNLEAKRSSVNLDNNRPSHNPDGKRLSQSDAPFMGPRPERPVITVQSDRTDSPSSTHVSAERRDSDASSRTQNHPKPKRPPLRVSASHLPNLRISQASILDGVLDTSSIFSTKLSTPILDTQPNLNAGMQSRRVPHREGQPLDSSEKKSTTIPAHLKRRVISKEFWMKDENARDCFYCGDPFSTFRRKHHCRTCGQIFDAKCTVTVQGKPFGQSGTLRLCKPCDAMIYGSDDDSTVFTDEDEPMRSPISASHSQDQDVFKPDEPALATPSIGIPVSRRNREAKRRSAVIEKTAFFKSQASPFSASVPKAIHCLPQ</sequence>
<dbReference type="SMART" id="SM00064">
    <property type="entry name" value="FYVE"/>
    <property type="match status" value="1"/>
</dbReference>